<name>A0A3B7MDE1_9CYAN</name>
<accession>A0A3B7MDE1</accession>
<evidence type="ECO:0000313" key="2">
    <source>
        <dbReference type="Proteomes" id="UP000261812"/>
    </source>
</evidence>
<gene>
    <name evidence="1" type="ORF">D3A95_06315</name>
</gene>
<dbReference type="EMBL" id="CP032152">
    <property type="protein sequence ID" value="AXY67882.1"/>
    <property type="molecule type" value="Genomic_DNA"/>
</dbReference>
<dbReference type="KEGG" id="tsq:D3A95_06315"/>
<keyword evidence="2" id="KW-1185">Reference proteome</keyword>
<dbReference type="RefSeq" id="WP_181496765.1">
    <property type="nucleotide sequence ID" value="NZ_CP032152.1"/>
</dbReference>
<protein>
    <submittedName>
        <fullName evidence="1">Uncharacterized protein</fullName>
    </submittedName>
</protein>
<dbReference type="AlphaFoldDB" id="A0A3B7MDE1"/>
<reference evidence="2" key="1">
    <citation type="submission" date="2018-09" db="EMBL/GenBank/DDBJ databases">
        <title>Complete genome sequence of thermophilic cyanobacteria strain Thermosynechococcus elongatus PKUAC-SCTE542.</title>
        <authorList>
            <person name="Liang Y."/>
            <person name="Tang J."/>
            <person name="Daroch M."/>
        </authorList>
    </citation>
    <scope>NUCLEOTIDE SEQUENCE [LARGE SCALE GENOMIC DNA]</scope>
    <source>
        <strain evidence="2">E542</strain>
    </source>
</reference>
<evidence type="ECO:0000313" key="1">
    <source>
        <dbReference type="EMBL" id="AXY67882.1"/>
    </source>
</evidence>
<sequence>MGRWHSWSLVGMAIATVHIAQPFPVQGVSVTEVARIAKNITVLIEGANSHGSGILLQRQGST</sequence>
<dbReference type="Proteomes" id="UP000261812">
    <property type="component" value="Chromosome"/>
</dbReference>
<organism evidence="1 2">
    <name type="scientific">Thermosynechococcus sichuanensis E542</name>
    <dbReference type="NCBI Taxonomy" id="2016101"/>
    <lineage>
        <taxon>Bacteria</taxon>
        <taxon>Bacillati</taxon>
        <taxon>Cyanobacteriota</taxon>
        <taxon>Cyanophyceae</taxon>
        <taxon>Acaryochloridales</taxon>
        <taxon>Thermosynechococcaceae</taxon>
        <taxon>Thermosynechococcus</taxon>
        <taxon>Thermosynechococcus sichuanensis</taxon>
    </lineage>
</organism>
<proteinExistence type="predicted"/>